<evidence type="ECO:0000256" key="5">
    <source>
        <dbReference type="ARBA" id="ARBA00034489"/>
    </source>
</evidence>
<evidence type="ECO:0000256" key="3">
    <source>
        <dbReference type="ARBA" id="ARBA00022691"/>
    </source>
</evidence>
<proteinExistence type="inferred from homology"/>
<evidence type="ECO:0000313" key="7">
    <source>
        <dbReference type="EMBL" id="MFL9923188.1"/>
    </source>
</evidence>
<gene>
    <name evidence="7" type="ORF">PQR62_02840</name>
</gene>
<protein>
    <recommendedName>
        <fullName evidence="1">tRNA-uridine aminocarboxypropyltransferase</fullName>
        <ecNumber evidence="1">2.5.1.25</ecNumber>
    </recommendedName>
</protein>
<evidence type="ECO:0000256" key="2">
    <source>
        <dbReference type="ARBA" id="ARBA00022679"/>
    </source>
</evidence>
<keyword evidence="3" id="KW-0949">S-adenosyl-L-methionine</keyword>
<feature type="domain" description="DTW" evidence="6">
    <location>
        <begin position="12"/>
        <end position="224"/>
    </location>
</feature>
<keyword evidence="2" id="KW-0808">Transferase</keyword>
<dbReference type="RefSeq" id="WP_408154557.1">
    <property type="nucleotide sequence ID" value="NZ_JAQQFM010000001.1"/>
</dbReference>
<keyword evidence="8" id="KW-1185">Reference proteome</keyword>
<dbReference type="Proteomes" id="UP001629246">
    <property type="component" value="Unassembled WGS sequence"/>
</dbReference>
<dbReference type="SMART" id="SM01144">
    <property type="entry name" value="DTW"/>
    <property type="match status" value="1"/>
</dbReference>
<sequence length="229" mass="25517">MNIISNDLFANRRPSCNSCLRPLSTCICSLVTHVAHACDVLILQHPLEVHNAKNSARLLHLCLPHSKIVSGETFDESELHNLLHAPSTLPGVSAKASKAIQPVLLYPMDASDPDAQPFAAQDLHAMQSEEDGPMPLRLVILDGTWRKSRKMIYENALLRTLPRLSLRNTPVSQYLIRKSHKPEQLSTLEAGCYALMQLEKDSAKYHPLLNAFDDFVLQQSLLQRRVAGA</sequence>
<organism evidence="7 8">
    <name type="scientific">Herbaspirillum lusitanum</name>
    <dbReference type="NCBI Taxonomy" id="213312"/>
    <lineage>
        <taxon>Bacteria</taxon>
        <taxon>Pseudomonadati</taxon>
        <taxon>Pseudomonadota</taxon>
        <taxon>Betaproteobacteria</taxon>
        <taxon>Burkholderiales</taxon>
        <taxon>Oxalobacteraceae</taxon>
        <taxon>Herbaspirillum</taxon>
    </lineage>
</organism>
<dbReference type="PANTHER" id="PTHR21392">
    <property type="entry name" value="TRNA-URIDINE AMINOCARBOXYPROPYLTRANSFERASE 2"/>
    <property type="match status" value="1"/>
</dbReference>
<evidence type="ECO:0000259" key="6">
    <source>
        <dbReference type="SMART" id="SM01144"/>
    </source>
</evidence>
<reference evidence="7 8" key="1">
    <citation type="journal article" date="2024" name="Chem. Sci.">
        <title>Discovery of megapolipeptins by genome mining of a Burkholderiales bacteria collection.</title>
        <authorList>
            <person name="Paulo B.S."/>
            <person name="Recchia M.J.J."/>
            <person name="Lee S."/>
            <person name="Fergusson C.H."/>
            <person name="Romanowski S.B."/>
            <person name="Hernandez A."/>
            <person name="Krull N."/>
            <person name="Liu D.Y."/>
            <person name="Cavanagh H."/>
            <person name="Bos A."/>
            <person name="Gray C.A."/>
            <person name="Murphy B.T."/>
            <person name="Linington R.G."/>
            <person name="Eustaquio A.S."/>
        </authorList>
    </citation>
    <scope>NUCLEOTIDE SEQUENCE [LARGE SCALE GENOMIC DNA]</scope>
    <source>
        <strain evidence="7 8">RL21-008-BIB-A</strain>
    </source>
</reference>
<keyword evidence="4" id="KW-0819">tRNA processing</keyword>
<comment type="similarity">
    <text evidence="5">Belongs to the TDD superfamily. DTWD2 family.</text>
</comment>
<dbReference type="InterPro" id="IPR039262">
    <property type="entry name" value="DTWD2/TAPT"/>
</dbReference>
<dbReference type="Pfam" id="PF03942">
    <property type="entry name" value="DTW"/>
    <property type="match status" value="1"/>
</dbReference>
<comment type="caution">
    <text evidence="7">The sequence shown here is derived from an EMBL/GenBank/DDBJ whole genome shotgun (WGS) entry which is preliminary data.</text>
</comment>
<evidence type="ECO:0000256" key="4">
    <source>
        <dbReference type="ARBA" id="ARBA00022694"/>
    </source>
</evidence>
<accession>A0ABW9A614</accession>
<evidence type="ECO:0000256" key="1">
    <source>
        <dbReference type="ARBA" id="ARBA00012386"/>
    </source>
</evidence>
<evidence type="ECO:0000313" key="8">
    <source>
        <dbReference type="Proteomes" id="UP001629246"/>
    </source>
</evidence>
<name>A0ABW9A614_9BURK</name>
<dbReference type="EC" id="2.5.1.25" evidence="1"/>
<dbReference type="EMBL" id="JAQQFM010000001">
    <property type="protein sequence ID" value="MFL9923188.1"/>
    <property type="molecule type" value="Genomic_DNA"/>
</dbReference>
<dbReference type="InterPro" id="IPR005636">
    <property type="entry name" value="DTW"/>
</dbReference>
<dbReference type="PANTHER" id="PTHR21392:SF0">
    <property type="entry name" value="TRNA-URIDINE AMINOCARBOXYPROPYLTRANSFERASE 2"/>
    <property type="match status" value="1"/>
</dbReference>